<name>A0AC34F5P7_9BILA</name>
<protein>
    <submittedName>
        <fullName evidence="2">EGF-like domain-containing protein</fullName>
    </submittedName>
</protein>
<dbReference type="Proteomes" id="UP000887579">
    <property type="component" value="Unplaced"/>
</dbReference>
<proteinExistence type="predicted"/>
<sequence length="297" mass="31575">MKSSSIFVLIFIGVLFAIVHGTSTEGVTDDVTTVPATQAADTTTVQSGNSDSPTGPTDASGTTAGSATGASSETNAPQSTAAPTTAAPSCPPQDIFIVKDSGTQTFSVNVHPGLNCTYYARSASFSKSITINDPVSFVVTGGEATLNIFGDSGIIYDSGNLTSGNIKSESSQIEINVLTTTGDANVDLILSLDSDTCKDPTICDPNGTCEVIQGQETCKCSGCYIGTRCDIRYKSMRKLSTCMQRKATTTTVLCRNRRMYTKMFLIKTMICSISSKKQFKDSVTSQYNFSKKYVFLY</sequence>
<reference evidence="2" key="1">
    <citation type="submission" date="2022-11" db="UniProtKB">
        <authorList>
            <consortium name="WormBaseParasite"/>
        </authorList>
    </citation>
    <scope>IDENTIFICATION</scope>
</reference>
<accession>A0AC34F5P7</accession>
<organism evidence="1 2">
    <name type="scientific">Panagrolaimus sp. ES5</name>
    <dbReference type="NCBI Taxonomy" id="591445"/>
    <lineage>
        <taxon>Eukaryota</taxon>
        <taxon>Metazoa</taxon>
        <taxon>Ecdysozoa</taxon>
        <taxon>Nematoda</taxon>
        <taxon>Chromadorea</taxon>
        <taxon>Rhabditida</taxon>
        <taxon>Tylenchina</taxon>
        <taxon>Panagrolaimomorpha</taxon>
        <taxon>Panagrolaimoidea</taxon>
        <taxon>Panagrolaimidae</taxon>
        <taxon>Panagrolaimus</taxon>
    </lineage>
</organism>
<evidence type="ECO:0000313" key="1">
    <source>
        <dbReference type="Proteomes" id="UP000887579"/>
    </source>
</evidence>
<dbReference type="WBParaSite" id="ES5_v2.g12377.t1">
    <property type="protein sequence ID" value="ES5_v2.g12377.t1"/>
    <property type="gene ID" value="ES5_v2.g12377"/>
</dbReference>
<evidence type="ECO:0000313" key="2">
    <source>
        <dbReference type="WBParaSite" id="ES5_v2.g12377.t1"/>
    </source>
</evidence>